<proteinExistence type="predicted"/>
<dbReference type="AlphaFoldDB" id="A0A915CMX3"/>
<evidence type="ECO:0000313" key="2">
    <source>
        <dbReference type="Proteomes" id="UP000887574"/>
    </source>
</evidence>
<keyword evidence="1" id="KW-0732">Signal</keyword>
<organism evidence="2 3">
    <name type="scientific">Ditylenchus dipsaci</name>
    <dbReference type="NCBI Taxonomy" id="166011"/>
    <lineage>
        <taxon>Eukaryota</taxon>
        <taxon>Metazoa</taxon>
        <taxon>Ecdysozoa</taxon>
        <taxon>Nematoda</taxon>
        <taxon>Chromadorea</taxon>
        <taxon>Rhabditida</taxon>
        <taxon>Tylenchina</taxon>
        <taxon>Tylenchomorpha</taxon>
        <taxon>Sphaerularioidea</taxon>
        <taxon>Anguinidae</taxon>
        <taxon>Anguininae</taxon>
        <taxon>Ditylenchus</taxon>
    </lineage>
</organism>
<protein>
    <submittedName>
        <fullName evidence="3">Uncharacterized protein</fullName>
    </submittedName>
</protein>
<reference evidence="3" key="1">
    <citation type="submission" date="2022-11" db="UniProtKB">
        <authorList>
            <consortium name="WormBaseParasite"/>
        </authorList>
    </citation>
    <scope>IDENTIFICATION</scope>
</reference>
<dbReference type="WBParaSite" id="jg10309">
    <property type="protein sequence ID" value="jg10309"/>
    <property type="gene ID" value="jg10309"/>
</dbReference>
<dbReference type="Proteomes" id="UP000887574">
    <property type="component" value="Unplaced"/>
</dbReference>
<evidence type="ECO:0000313" key="3">
    <source>
        <dbReference type="WBParaSite" id="jg10309"/>
    </source>
</evidence>
<name>A0A915CMX3_9BILA</name>
<accession>A0A915CMX3</accession>
<evidence type="ECO:0000256" key="1">
    <source>
        <dbReference type="SAM" id="SignalP"/>
    </source>
</evidence>
<feature type="signal peptide" evidence="1">
    <location>
        <begin position="1"/>
        <end position="23"/>
    </location>
</feature>
<keyword evidence="2" id="KW-1185">Reference proteome</keyword>
<feature type="chain" id="PRO_5036742724" evidence="1">
    <location>
        <begin position="24"/>
        <end position="94"/>
    </location>
</feature>
<sequence length="94" mass="11070">MLYLNKRTPLFLMLLICIGDCKRKPDGQFTSPISFDGKGGRNNVRYNGSSYELLKDNQGLYVVIDYTNYPIPFKEYPATFEHPVKIKYRYLYEE</sequence>